<evidence type="ECO:0000313" key="2">
    <source>
        <dbReference type="Proteomes" id="UP000053586"/>
    </source>
</evidence>
<comment type="caution">
    <text evidence="1">The sequence shown here is derived from an EMBL/GenBank/DDBJ whole genome shotgun (WGS) entry which is preliminary data.</text>
</comment>
<dbReference type="Proteomes" id="UP000053586">
    <property type="component" value="Unassembled WGS sequence"/>
</dbReference>
<reference evidence="1 2" key="1">
    <citation type="journal article" date="2012" name="J. Bacteriol.">
        <title>Genome sequence of proteorhodopsin-containing sea ice bacterium Glaciecola punicea ACAM 611T.</title>
        <authorList>
            <person name="Qin Q.-L."/>
            <person name="Xie B.-B."/>
            <person name="Shu Y.-L."/>
            <person name="Rong J.-C."/>
            <person name="Zhao D.-L."/>
            <person name="Zhang X.-Y."/>
            <person name="Chen X.-L."/>
            <person name="Zhou B.-C."/>
            <person name="Zhanga Y.-Z."/>
        </authorList>
    </citation>
    <scope>NUCLEOTIDE SEQUENCE [LARGE SCALE GENOMIC DNA]</scope>
    <source>
        <strain evidence="1 2">ACAM 611</strain>
    </source>
</reference>
<accession>H5T9X7</accession>
<organism evidence="1 2">
    <name type="scientific">Glaciecola punicea ACAM 611</name>
    <dbReference type="NCBI Taxonomy" id="1121923"/>
    <lineage>
        <taxon>Bacteria</taxon>
        <taxon>Pseudomonadati</taxon>
        <taxon>Pseudomonadota</taxon>
        <taxon>Gammaproteobacteria</taxon>
        <taxon>Alteromonadales</taxon>
        <taxon>Alteromonadaceae</taxon>
        <taxon>Glaciecola</taxon>
    </lineage>
</organism>
<protein>
    <submittedName>
        <fullName evidence="1">Uncharacterized protein</fullName>
    </submittedName>
</protein>
<sequence>MLLSHYLELRSDHYTKKNFCKKNQTNIASDSTKYLIEVLREHN</sequence>
<evidence type="ECO:0000313" key="1">
    <source>
        <dbReference type="EMBL" id="GAB55104.1"/>
    </source>
</evidence>
<proteinExistence type="predicted"/>
<gene>
    <name evidence="1" type="ORF">GPUN_0973</name>
</gene>
<reference evidence="1 2" key="2">
    <citation type="journal article" date="2017" name="Antonie Van Leeuwenhoek">
        <title>Rhizobium rhizosphaerae sp. nov., a novel species isolated from rice rhizosphere.</title>
        <authorList>
            <person name="Zhao J.J."/>
            <person name="Zhang J."/>
            <person name="Zhang R.J."/>
            <person name="Zhang C.W."/>
            <person name="Yin H.Q."/>
            <person name="Zhang X.X."/>
        </authorList>
    </citation>
    <scope>NUCLEOTIDE SEQUENCE [LARGE SCALE GENOMIC DNA]</scope>
    <source>
        <strain evidence="1 2">ACAM 611</strain>
    </source>
</reference>
<name>H5T9X7_9ALTE</name>
<dbReference type="AlphaFoldDB" id="H5T9X7"/>
<dbReference type="EMBL" id="BAET01000007">
    <property type="protein sequence ID" value="GAB55104.1"/>
    <property type="molecule type" value="Genomic_DNA"/>
</dbReference>
<keyword evidence="2" id="KW-1185">Reference proteome</keyword>